<protein>
    <submittedName>
        <fullName evidence="1">Uncharacterized protein</fullName>
    </submittedName>
</protein>
<name>A0A8J2IA82_9PLEO</name>
<comment type="caution">
    <text evidence="1">The sequence shown here is derived from an EMBL/GenBank/DDBJ whole genome shotgun (WGS) entry which is preliminary data.</text>
</comment>
<keyword evidence="2" id="KW-1185">Reference proteome</keyword>
<dbReference type="AlphaFoldDB" id="A0A8J2IA82"/>
<proteinExistence type="predicted"/>
<sequence length="130" mass="15104">MDNSTSYNFTQLDLYDYSDNNCHDIMQIWNFLQYKATQDRDAYQNYDSDEGVYRYIIQGFEALKNGSLETPPMNQNFWDWAVRDKLLQAYVTDVGWVYCPNQLCAALGWEGSPDIAGVGVSTMLKMLRPR</sequence>
<gene>
    <name evidence="1" type="ORF">ALTATR162_LOCUS10986</name>
</gene>
<dbReference type="OrthoDB" id="4582561at2759"/>
<organism evidence="1 2">
    <name type="scientific">Alternaria atra</name>
    <dbReference type="NCBI Taxonomy" id="119953"/>
    <lineage>
        <taxon>Eukaryota</taxon>
        <taxon>Fungi</taxon>
        <taxon>Dikarya</taxon>
        <taxon>Ascomycota</taxon>
        <taxon>Pezizomycotina</taxon>
        <taxon>Dothideomycetes</taxon>
        <taxon>Pleosporomycetidae</taxon>
        <taxon>Pleosporales</taxon>
        <taxon>Pleosporineae</taxon>
        <taxon>Pleosporaceae</taxon>
        <taxon>Alternaria</taxon>
        <taxon>Alternaria sect. Ulocladioides</taxon>
    </lineage>
</organism>
<dbReference type="EMBL" id="CAJRGZ010000030">
    <property type="protein sequence ID" value="CAG5184592.1"/>
    <property type="molecule type" value="Genomic_DNA"/>
</dbReference>
<dbReference type="RefSeq" id="XP_043174561.1">
    <property type="nucleotide sequence ID" value="XM_043318626.1"/>
</dbReference>
<evidence type="ECO:0000313" key="2">
    <source>
        <dbReference type="Proteomes" id="UP000676310"/>
    </source>
</evidence>
<evidence type="ECO:0000313" key="1">
    <source>
        <dbReference type="EMBL" id="CAG5184592.1"/>
    </source>
</evidence>
<accession>A0A8J2IA82</accession>
<dbReference type="Proteomes" id="UP000676310">
    <property type="component" value="Unassembled WGS sequence"/>
</dbReference>
<dbReference type="GeneID" id="67011207"/>
<reference evidence="1" key="1">
    <citation type="submission" date="2021-05" db="EMBL/GenBank/DDBJ databases">
        <authorList>
            <person name="Stam R."/>
        </authorList>
    </citation>
    <scope>NUCLEOTIDE SEQUENCE</scope>
    <source>
        <strain evidence="1">CS162</strain>
    </source>
</reference>